<dbReference type="STRING" id="43265.A0A545W5Q8"/>
<keyword evidence="3" id="KW-1185">Reference proteome</keyword>
<name>A0A545W5Q8_9HYPO</name>
<feature type="domain" description="Heterokaryon incompatibility" evidence="1">
    <location>
        <begin position="229"/>
        <end position="389"/>
    </location>
</feature>
<proteinExistence type="predicted"/>
<evidence type="ECO:0000313" key="3">
    <source>
        <dbReference type="Proteomes" id="UP000315783"/>
    </source>
</evidence>
<dbReference type="AlphaFoldDB" id="A0A545W5Q8"/>
<dbReference type="Pfam" id="PF06985">
    <property type="entry name" value="HET"/>
    <property type="match status" value="1"/>
</dbReference>
<accession>A0A545W5Q8</accession>
<evidence type="ECO:0000313" key="2">
    <source>
        <dbReference type="EMBL" id="TQV97484.1"/>
    </source>
</evidence>
<sequence length="700" mass="77983">MSLCFRCGSLTIDSFQTHTEPGEPLTEDTAATLTAFPLWHSGCAWQKQRQQQRPGLDCAFCALLWASLLQAWTAAEPGRDELALTEAEVLLEPKADVHRTAFPEPPSNGLYLTGLHVIANAFTSRGPNKLLRGNIRLFTDRPLTVTGSLVSRRDIIGRPQLSGLACESTTGLLRRWVAACKEQHAKCCETLSGDVIDEARPENILPRRVLCVNDGRVCVVQSGQRLGPYVALSHCWGPTDKLPIRALKSNVGNFEWDIPWNLLPKTYQDAITIVRAIGIPYIWIDSLCIVQDDHDDWLRESALMGSVYERAEFTIAASHASNSNEGFLHPRPPRPSSAAVELPNFLRSTGAGSGSGSSSRTFARLRSDSAADTFPERGALNTRSWATQEWLLSRRMVFFAPASVMWSCKTVTQRETGERCFNISRNLRWKTIVEAYSERRLTFATDRLVALDGLRAEMQRKKKKMAAAAQHKTATTTTTYLSGLWADSLPDQLLWQVARRLDYAPNPLGLPSWTWARVPCGVRFLRIDKARNACHRIAVSECHRQLTIGARARILSSTRTAAVAATVSSWGVTGAHDRITADIHASHAKETPSLARLLLDVAGGSVIGWLVYDVQTSEEEGEEDAGRDYMLALMSTMGRRGDDLEQQRASGPTRMMTKQHEYWCLIIRRIGDGTYRRVGVGKSYSREWWLNAELQDFTLS</sequence>
<comment type="caution">
    <text evidence="2">The sequence shown here is derived from an EMBL/GenBank/DDBJ whole genome shotgun (WGS) entry which is preliminary data.</text>
</comment>
<dbReference type="EMBL" id="SPUK01000004">
    <property type="protein sequence ID" value="TQV97484.1"/>
    <property type="molecule type" value="Genomic_DNA"/>
</dbReference>
<organism evidence="2 3">
    <name type="scientific">Cordyceps javanica</name>
    <dbReference type="NCBI Taxonomy" id="43265"/>
    <lineage>
        <taxon>Eukaryota</taxon>
        <taxon>Fungi</taxon>
        <taxon>Dikarya</taxon>
        <taxon>Ascomycota</taxon>
        <taxon>Pezizomycotina</taxon>
        <taxon>Sordariomycetes</taxon>
        <taxon>Hypocreomycetidae</taxon>
        <taxon>Hypocreales</taxon>
        <taxon>Cordycipitaceae</taxon>
        <taxon>Cordyceps</taxon>
    </lineage>
</organism>
<dbReference type="InterPro" id="IPR010730">
    <property type="entry name" value="HET"/>
</dbReference>
<dbReference type="Proteomes" id="UP000315783">
    <property type="component" value="Unassembled WGS sequence"/>
</dbReference>
<dbReference type="PANTHER" id="PTHR33112">
    <property type="entry name" value="DOMAIN PROTEIN, PUTATIVE-RELATED"/>
    <property type="match status" value="1"/>
</dbReference>
<gene>
    <name evidence="2" type="ORF">IF1G_03227</name>
</gene>
<dbReference type="OrthoDB" id="4870685at2759"/>
<reference evidence="2 3" key="1">
    <citation type="journal article" date="2019" name="Appl. Microbiol. Biotechnol.">
        <title>Genome sequence of Isaria javanica and comparative genome analysis insights into family S53 peptidase evolution in fungal entomopathogens.</title>
        <authorList>
            <person name="Lin R."/>
            <person name="Zhang X."/>
            <person name="Xin B."/>
            <person name="Zou M."/>
            <person name="Gao Y."/>
            <person name="Qin F."/>
            <person name="Hu Q."/>
            <person name="Xie B."/>
            <person name="Cheng X."/>
        </authorList>
    </citation>
    <scope>NUCLEOTIDE SEQUENCE [LARGE SCALE GENOMIC DNA]</scope>
    <source>
        <strain evidence="2 3">IJ1G</strain>
    </source>
</reference>
<protein>
    <submittedName>
        <fullName evidence="2">Heterokaryon incompatibility protein (HET) domain-containing protein</fullName>
    </submittedName>
</protein>
<evidence type="ECO:0000259" key="1">
    <source>
        <dbReference type="Pfam" id="PF06985"/>
    </source>
</evidence>
<dbReference type="PANTHER" id="PTHR33112:SF10">
    <property type="entry name" value="TOL"/>
    <property type="match status" value="1"/>
</dbReference>